<proteinExistence type="predicted"/>
<name>A0A918XCF2_9ACTN</name>
<dbReference type="EMBL" id="BMXL01000010">
    <property type="protein sequence ID" value="GHD26237.1"/>
    <property type="molecule type" value="Genomic_DNA"/>
</dbReference>
<evidence type="ECO:0000313" key="3">
    <source>
        <dbReference type="EMBL" id="GHD26237.1"/>
    </source>
</evidence>
<sequence length="158" mass="16558">MKLPDLPWAVTAVAAGQEAIRGGSLAWLTFVIAASAVALVVCGVLSARRTLHPNLIAGIRTAFTMDSARNWYAVHDRAAPVFTGSGLFYALSIVPLFLFDNAGAQALPMLALVLLGTGVMVVGTVRAQRAAKHARAEEDARGDALADEDPYEGGGRGR</sequence>
<dbReference type="Pfam" id="PF13630">
    <property type="entry name" value="SdpI"/>
    <property type="match status" value="1"/>
</dbReference>
<organism evidence="3 4">
    <name type="scientific">Nocardiopsis kunsanensis</name>
    <dbReference type="NCBI Taxonomy" id="141693"/>
    <lineage>
        <taxon>Bacteria</taxon>
        <taxon>Bacillati</taxon>
        <taxon>Actinomycetota</taxon>
        <taxon>Actinomycetes</taxon>
        <taxon>Streptosporangiales</taxon>
        <taxon>Nocardiopsidaceae</taxon>
        <taxon>Nocardiopsis</taxon>
    </lineage>
</organism>
<reference evidence="3 4" key="1">
    <citation type="journal article" date="2014" name="Int. J. Syst. Evol. Microbiol.">
        <title>Complete genome sequence of Corynebacterium casei LMG S-19264T (=DSM 44701T), isolated from a smear-ripened cheese.</title>
        <authorList>
            <consortium name="US DOE Joint Genome Institute (JGI-PGF)"/>
            <person name="Walter F."/>
            <person name="Albersmeier A."/>
            <person name="Kalinowski J."/>
            <person name="Ruckert C."/>
        </authorList>
    </citation>
    <scope>NUCLEOTIDE SEQUENCE [LARGE SCALE GENOMIC DNA]</scope>
    <source>
        <strain evidence="3 4">KCTC 19473</strain>
    </source>
</reference>
<dbReference type="Proteomes" id="UP000654947">
    <property type="component" value="Unassembled WGS sequence"/>
</dbReference>
<feature type="region of interest" description="Disordered" evidence="1">
    <location>
        <begin position="136"/>
        <end position="158"/>
    </location>
</feature>
<keyword evidence="2" id="KW-0472">Membrane</keyword>
<dbReference type="AlphaFoldDB" id="A0A918XCF2"/>
<feature type="transmembrane region" description="Helical" evidence="2">
    <location>
        <begin position="78"/>
        <end position="99"/>
    </location>
</feature>
<protein>
    <recommendedName>
        <fullName evidence="5">SdpI family protein</fullName>
    </recommendedName>
</protein>
<keyword evidence="2" id="KW-1133">Transmembrane helix</keyword>
<evidence type="ECO:0008006" key="5">
    <source>
        <dbReference type="Google" id="ProtNLM"/>
    </source>
</evidence>
<accession>A0A918XCF2</accession>
<gene>
    <name evidence="3" type="ORF">GCM10007147_24130</name>
</gene>
<evidence type="ECO:0000256" key="1">
    <source>
        <dbReference type="SAM" id="MobiDB-lite"/>
    </source>
</evidence>
<feature type="transmembrane region" description="Helical" evidence="2">
    <location>
        <begin position="105"/>
        <end position="125"/>
    </location>
</feature>
<feature type="transmembrane region" description="Helical" evidence="2">
    <location>
        <begin position="25"/>
        <end position="45"/>
    </location>
</feature>
<dbReference type="InterPro" id="IPR025962">
    <property type="entry name" value="SdpI/YhfL"/>
</dbReference>
<evidence type="ECO:0000256" key="2">
    <source>
        <dbReference type="SAM" id="Phobius"/>
    </source>
</evidence>
<keyword evidence="2" id="KW-0812">Transmembrane</keyword>
<keyword evidence="4" id="KW-1185">Reference proteome</keyword>
<dbReference type="RefSeq" id="WP_230480022.1">
    <property type="nucleotide sequence ID" value="NZ_BMXL01000010.1"/>
</dbReference>
<comment type="caution">
    <text evidence="3">The sequence shown here is derived from an EMBL/GenBank/DDBJ whole genome shotgun (WGS) entry which is preliminary data.</text>
</comment>
<evidence type="ECO:0000313" key="4">
    <source>
        <dbReference type="Proteomes" id="UP000654947"/>
    </source>
</evidence>